<evidence type="ECO:0000313" key="3">
    <source>
        <dbReference type="Proteomes" id="UP000828390"/>
    </source>
</evidence>
<sequence>MEKRQKTERDGDKEDGEENEGMRQEAHLEPGPSDMTKAIILAAFNDEPEMNRVQFATTPSDDESLPPDPIQFTADEISPVPRRRKHKSKSSQSSKTAEAKHHSSKLKPKEDSGAQKDIKKTNT</sequence>
<organism evidence="2 3">
    <name type="scientific">Dreissena polymorpha</name>
    <name type="common">Zebra mussel</name>
    <name type="synonym">Mytilus polymorpha</name>
    <dbReference type="NCBI Taxonomy" id="45954"/>
    <lineage>
        <taxon>Eukaryota</taxon>
        <taxon>Metazoa</taxon>
        <taxon>Spiralia</taxon>
        <taxon>Lophotrochozoa</taxon>
        <taxon>Mollusca</taxon>
        <taxon>Bivalvia</taxon>
        <taxon>Autobranchia</taxon>
        <taxon>Heteroconchia</taxon>
        <taxon>Euheterodonta</taxon>
        <taxon>Imparidentia</taxon>
        <taxon>Neoheterodontei</taxon>
        <taxon>Myida</taxon>
        <taxon>Dreissenoidea</taxon>
        <taxon>Dreissenidae</taxon>
        <taxon>Dreissena</taxon>
    </lineage>
</organism>
<dbReference type="Proteomes" id="UP000828390">
    <property type="component" value="Unassembled WGS sequence"/>
</dbReference>
<proteinExistence type="predicted"/>
<reference evidence="2" key="1">
    <citation type="journal article" date="2019" name="bioRxiv">
        <title>The Genome of the Zebra Mussel, Dreissena polymorpha: A Resource for Invasive Species Research.</title>
        <authorList>
            <person name="McCartney M.A."/>
            <person name="Auch B."/>
            <person name="Kono T."/>
            <person name="Mallez S."/>
            <person name="Zhang Y."/>
            <person name="Obille A."/>
            <person name="Becker A."/>
            <person name="Abrahante J.E."/>
            <person name="Garbe J."/>
            <person name="Badalamenti J.P."/>
            <person name="Herman A."/>
            <person name="Mangelson H."/>
            <person name="Liachko I."/>
            <person name="Sullivan S."/>
            <person name="Sone E.D."/>
            <person name="Koren S."/>
            <person name="Silverstein K.A.T."/>
            <person name="Beckman K.B."/>
            <person name="Gohl D.M."/>
        </authorList>
    </citation>
    <scope>NUCLEOTIDE SEQUENCE</scope>
    <source>
        <strain evidence="2">Duluth1</strain>
        <tissue evidence="2">Whole animal</tissue>
    </source>
</reference>
<feature type="region of interest" description="Disordered" evidence="1">
    <location>
        <begin position="1"/>
        <end position="123"/>
    </location>
</feature>
<comment type="caution">
    <text evidence="2">The sequence shown here is derived from an EMBL/GenBank/DDBJ whole genome shotgun (WGS) entry which is preliminary data.</text>
</comment>
<keyword evidence="3" id="KW-1185">Reference proteome</keyword>
<feature type="compositionally biased region" description="Basic and acidic residues" evidence="1">
    <location>
        <begin position="97"/>
        <end position="123"/>
    </location>
</feature>
<dbReference type="AlphaFoldDB" id="A0A9D4JCD2"/>
<reference evidence="2" key="2">
    <citation type="submission" date="2020-11" db="EMBL/GenBank/DDBJ databases">
        <authorList>
            <person name="McCartney M.A."/>
            <person name="Auch B."/>
            <person name="Kono T."/>
            <person name="Mallez S."/>
            <person name="Becker A."/>
            <person name="Gohl D.M."/>
            <person name="Silverstein K.A.T."/>
            <person name="Koren S."/>
            <person name="Bechman K.B."/>
            <person name="Herman A."/>
            <person name="Abrahante J.E."/>
            <person name="Garbe J."/>
        </authorList>
    </citation>
    <scope>NUCLEOTIDE SEQUENCE</scope>
    <source>
        <strain evidence="2">Duluth1</strain>
        <tissue evidence="2">Whole animal</tissue>
    </source>
</reference>
<name>A0A9D4JCD2_DREPO</name>
<gene>
    <name evidence="2" type="ORF">DPMN_136134</name>
</gene>
<evidence type="ECO:0000313" key="2">
    <source>
        <dbReference type="EMBL" id="KAH3807786.1"/>
    </source>
</evidence>
<accession>A0A9D4JCD2</accession>
<feature type="compositionally biased region" description="Basic and acidic residues" evidence="1">
    <location>
        <begin position="1"/>
        <end position="12"/>
    </location>
</feature>
<evidence type="ECO:0000256" key="1">
    <source>
        <dbReference type="SAM" id="MobiDB-lite"/>
    </source>
</evidence>
<protein>
    <submittedName>
        <fullName evidence="2">Uncharacterized protein</fullName>
    </submittedName>
</protein>
<dbReference type="EMBL" id="JAIWYP010000006">
    <property type="protein sequence ID" value="KAH3807786.1"/>
    <property type="molecule type" value="Genomic_DNA"/>
</dbReference>